<accession>A0A1V5MIG9</accession>
<comment type="caution">
    <text evidence="4">The sequence shown here is derived from an EMBL/GenBank/DDBJ whole genome shotgun (WGS) entry which is preliminary data.</text>
</comment>
<dbReference type="Gene3D" id="2.40.280.10">
    <property type="match status" value="1"/>
</dbReference>
<reference evidence="4" key="1">
    <citation type="submission" date="2017-02" db="EMBL/GenBank/DDBJ databases">
        <title>Delving into the versatile metabolic prowess of the omnipresent phylum Bacteroidetes.</title>
        <authorList>
            <person name="Nobu M.K."/>
            <person name="Mei R."/>
            <person name="Narihiro T."/>
            <person name="Kuroda K."/>
            <person name="Liu W.-T."/>
        </authorList>
    </citation>
    <scope>NUCLEOTIDE SEQUENCE</scope>
    <source>
        <strain evidence="4">ADurb.Bin417</strain>
    </source>
</reference>
<dbReference type="PANTHER" id="PTHR30308:SF2">
    <property type="entry name" value="SSRA-BINDING PROTEIN"/>
    <property type="match status" value="1"/>
</dbReference>
<comment type="similarity">
    <text evidence="3">Belongs to the SmpB family.</text>
</comment>
<organism evidence="4">
    <name type="scientific">candidate division TA06 bacterium ADurb.Bin417</name>
    <dbReference type="NCBI Taxonomy" id="1852828"/>
    <lineage>
        <taxon>Bacteria</taxon>
        <taxon>Bacteria division TA06</taxon>
    </lineage>
</organism>
<dbReference type="EMBL" id="MWAK01000083">
    <property type="protein sequence ID" value="OPZ92601.1"/>
    <property type="molecule type" value="Genomic_DNA"/>
</dbReference>
<evidence type="ECO:0000256" key="1">
    <source>
        <dbReference type="ARBA" id="ARBA00022490"/>
    </source>
</evidence>
<dbReference type="GO" id="GO:0070930">
    <property type="term" value="P:trans-translation-dependent protein tagging"/>
    <property type="evidence" value="ECO:0007669"/>
    <property type="project" value="TreeGrafter"/>
</dbReference>
<comment type="subcellular location">
    <subcellularLocation>
        <location evidence="3">Cytoplasm</location>
    </subcellularLocation>
    <text evidence="3">The tmRNA-SmpB complex associates with stalled 70S ribosomes.</text>
</comment>
<gene>
    <name evidence="3 4" type="primary">smpB</name>
    <name evidence="4" type="ORF">BWY73_00728</name>
</gene>
<dbReference type="HAMAP" id="MF_00023">
    <property type="entry name" value="SmpB"/>
    <property type="match status" value="1"/>
</dbReference>
<dbReference type="GO" id="GO:0005829">
    <property type="term" value="C:cytosol"/>
    <property type="evidence" value="ECO:0007669"/>
    <property type="project" value="TreeGrafter"/>
</dbReference>
<proteinExistence type="inferred from homology"/>
<evidence type="ECO:0000313" key="4">
    <source>
        <dbReference type="EMBL" id="OPZ92601.1"/>
    </source>
</evidence>
<dbReference type="InterPro" id="IPR000037">
    <property type="entry name" value="SsrA-bd_prot"/>
</dbReference>
<dbReference type="GO" id="GO:0070929">
    <property type="term" value="P:trans-translation"/>
    <property type="evidence" value="ECO:0007669"/>
    <property type="project" value="UniProtKB-UniRule"/>
</dbReference>
<evidence type="ECO:0000256" key="2">
    <source>
        <dbReference type="ARBA" id="ARBA00022884"/>
    </source>
</evidence>
<dbReference type="NCBIfam" id="TIGR00086">
    <property type="entry name" value="smpB"/>
    <property type="match status" value="1"/>
</dbReference>
<keyword evidence="2 3" id="KW-0694">RNA-binding</keyword>
<dbReference type="Pfam" id="PF01668">
    <property type="entry name" value="SmpB"/>
    <property type="match status" value="1"/>
</dbReference>
<sequence length="129" mass="14908">METVEAGLVLSGPEVKSVRAGTASLAEAFGRVDRGEVHLYNMYIAPYAPSRDEGDPRRPRKLLLHRAEIRKLEDGVQHGLAMIPLRLYFRKNWAKVELALGRGRRKYDKRERIKTREAEREIKRGLSRR</sequence>
<comment type="function">
    <text evidence="3">Required for rescue of stalled ribosomes mediated by trans-translation. Binds to transfer-messenger RNA (tmRNA), required for stable association of tmRNA with ribosomes. tmRNA and SmpB together mimic tRNA shape, replacing the anticodon stem-loop with SmpB. tmRNA is encoded by the ssrA gene; the 2 termini fold to resemble tRNA(Ala) and it encodes a 'tag peptide', a short internal open reading frame. During trans-translation Ala-aminoacylated tmRNA acts like a tRNA, entering the A-site of stalled ribosomes, displacing the stalled mRNA. The ribosome then switches to translate the ORF on the tmRNA; the nascent peptide is terminated with the 'tag peptide' encoded by the tmRNA and targeted for degradation. The ribosome is freed to recommence translation, which seems to be the essential function of trans-translation.</text>
</comment>
<protein>
    <recommendedName>
        <fullName evidence="3">SsrA-binding protein</fullName>
    </recommendedName>
    <alternativeName>
        <fullName evidence="3">Small protein B</fullName>
    </alternativeName>
</protein>
<dbReference type="AlphaFoldDB" id="A0A1V5MIG9"/>
<dbReference type="InterPro" id="IPR023620">
    <property type="entry name" value="SmpB"/>
</dbReference>
<dbReference type="PROSITE" id="PS01317">
    <property type="entry name" value="SSRP"/>
    <property type="match status" value="1"/>
</dbReference>
<dbReference type="Proteomes" id="UP000485484">
    <property type="component" value="Unassembled WGS sequence"/>
</dbReference>
<evidence type="ECO:0000256" key="3">
    <source>
        <dbReference type="HAMAP-Rule" id="MF_00023"/>
    </source>
</evidence>
<name>A0A1V5MIG9_UNCT6</name>
<dbReference type="SUPFAM" id="SSF74982">
    <property type="entry name" value="Small protein B (SmpB)"/>
    <property type="match status" value="1"/>
</dbReference>
<dbReference type="CDD" id="cd09294">
    <property type="entry name" value="SmpB"/>
    <property type="match status" value="1"/>
</dbReference>
<dbReference type="NCBIfam" id="NF003843">
    <property type="entry name" value="PRK05422.1"/>
    <property type="match status" value="1"/>
</dbReference>
<keyword evidence="1 3" id="KW-0963">Cytoplasm</keyword>
<dbReference type="InterPro" id="IPR020081">
    <property type="entry name" value="SsrA-bd_prot_CS"/>
</dbReference>
<dbReference type="GO" id="GO:0003723">
    <property type="term" value="F:RNA binding"/>
    <property type="evidence" value="ECO:0007669"/>
    <property type="project" value="UniProtKB-UniRule"/>
</dbReference>
<dbReference type="PANTHER" id="PTHR30308">
    <property type="entry name" value="TMRNA-BINDING COMPONENT OF TRANS-TRANSLATION TAGGING COMPLEX"/>
    <property type="match status" value="1"/>
</dbReference>